<dbReference type="Proteomes" id="UP001386955">
    <property type="component" value="Unassembled WGS sequence"/>
</dbReference>
<evidence type="ECO:0000313" key="3">
    <source>
        <dbReference type="Proteomes" id="UP001386955"/>
    </source>
</evidence>
<comment type="caution">
    <text evidence="2">The sequence shown here is derived from an EMBL/GenBank/DDBJ whole genome shotgun (WGS) entry which is preliminary data.</text>
</comment>
<evidence type="ECO:0000256" key="1">
    <source>
        <dbReference type="SAM" id="Phobius"/>
    </source>
</evidence>
<keyword evidence="1" id="KW-0472">Membrane</keyword>
<organism evidence="2 3">
    <name type="scientific">Psophocarpus tetragonolobus</name>
    <name type="common">Winged bean</name>
    <name type="synonym">Dolichos tetragonolobus</name>
    <dbReference type="NCBI Taxonomy" id="3891"/>
    <lineage>
        <taxon>Eukaryota</taxon>
        <taxon>Viridiplantae</taxon>
        <taxon>Streptophyta</taxon>
        <taxon>Embryophyta</taxon>
        <taxon>Tracheophyta</taxon>
        <taxon>Spermatophyta</taxon>
        <taxon>Magnoliopsida</taxon>
        <taxon>eudicotyledons</taxon>
        <taxon>Gunneridae</taxon>
        <taxon>Pentapetalae</taxon>
        <taxon>rosids</taxon>
        <taxon>fabids</taxon>
        <taxon>Fabales</taxon>
        <taxon>Fabaceae</taxon>
        <taxon>Papilionoideae</taxon>
        <taxon>50 kb inversion clade</taxon>
        <taxon>NPAAA clade</taxon>
        <taxon>indigoferoid/millettioid clade</taxon>
        <taxon>Phaseoleae</taxon>
        <taxon>Psophocarpus</taxon>
    </lineage>
</organism>
<reference evidence="2 3" key="1">
    <citation type="submission" date="2024-01" db="EMBL/GenBank/DDBJ databases">
        <title>The genomes of 5 underutilized Papilionoideae crops provide insights into root nodulation and disease resistanc.</title>
        <authorList>
            <person name="Jiang F."/>
        </authorList>
    </citation>
    <scope>NUCLEOTIDE SEQUENCE [LARGE SCALE GENOMIC DNA]</scope>
    <source>
        <strain evidence="2">DUOXIRENSHENG_FW03</strain>
        <tissue evidence="2">Leaves</tissue>
    </source>
</reference>
<evidence type="ECO:0000313" key="2">
    <source>
        <dbReference type="EMBL" id="KAK7395518.1"/>
    </source>
</evidence>
<gene>
    <name evidence="2" type="ORF">VNO78_16077</name>
</gene>
<dbReference type="EMBL" id="JAYMYS010000004">
    <property type="protein sequence ID" value="KAK7395518.1"/>
    <property type="molecule type" value="Genomic_DNA"/>
</dbReference>
<keyword evidence="3" id="KW-1185">Reference proteome</keyword>
<feature type="transmembrane region" description="Helical" evidence="1">
    <location>
        <begin position="21"/>
        <end position="43"/>
    </location>
</feature>
<feature type="transmembrane region" description="Helical" evidence="1">
    <location>
        <begin position="98"/>
        <end position="117"/>
    </location>
</feature>
<keyword evidence="1" id="KW-0812">Transmembrane</keyword>
<sequence length="130" mass="15150">MSIHSRYLFSRSRNFTLHRFSLVRGCTLAVALVPSYALTHALATQFAHYAPPLCCFARVQHSVRARGSPLRSVMPLMITVPRNRHYFNIMLETKELKLFGMAIFVLFCLFDKLQSILRRLCRRTMKNIFI</sequence>
<name>A0AAN9XKG6_PSOTE</name>
<dbReference type="AlphaFoldDB" id="A0AAN9XKG6"/>
<accession>A0AAN9XKG6</accession>
<evidence type="ECO:0008006" key="4">
    <source>
        <dbReference type="Google" id="ProtNLM"/>
    </source>
</evidence>
<proteinExistence type="predicted"/>
<protein>
    <recommendedName>
        <fullName evidence="4">Transmembrane protein</fullName>
    </recommendedName>
</protein>
<keyword evidence="1" id="KW-1133">Transmembrane helix</keyword>